<feature type="compositionally biased region" description="Low complexity" evidence="6">
    <location>
        <begin position="1"/>
        <end position="12"/>
    </location>
</feature>
<keyword evidence="3" id="KW-0804">Transcription</keyword>
<evidence type="ECO:0000256" key="5">
    <source>
        <dbReference type="SAM" id="Coils"/>
    </source>
</evidence>
<sequence>MDPSSPSSSSHHPPGPSGASVTSPSEASGSQPPPAKRAKRRQVSRACDYCRQHRIKCDTSVPCTNCKTRGAHCSNKDVLSATSLPDAHRQIECLRRQVAQLEQELNATRLAANRQHVGTNGSSASAAGPVSEPSPYSEGPESSVATPTGTALLSLGAPPPPSNITSITSITSAPSVQPPPPPPPPQQPHPPAIAQWDVAETDTGTGIAHAFWGGVHVSTARSPHKTWYGPSSLFYFISRLATFLDDSLQFQQPDWSENNTGNRSNKESIDNMLDVNAAGILVDGQTSASSTTMSRNRPAHAQKQAQAHVHGSTSRPSVSIQDPLAGARFLTLTQEEYFLDLYWQSYHTALFPILDESDFRQHYRSLWGKSGQERAPSALVDIVMALCLQFSVSTMAPGMRQKLIVDNDDTTIAGRWYYRRCQALLEYELESPSLSTLQCHILCGVYLCNGTFQNMSDSACSLAVRAGCMLGLHLAPPADMPLKRRELRKRIWWALYVLDSKIGMKLGRPFLLHLAGATTPPPLDDSVAVASLSGSPFAPLGDDRSWLTFHLYHSALFQVARRAHNAFYSGTQIPIPLCPDHTLWDHPESLEVHARLALTHGEAFTQWARNVHPALTTARVGAGAGGDGRPFATDGSPLDIEPFAPLWVQRQRLLLELMYHNLVINLYRPLISFEPSAFSIQPARQCAATCAHHAITLTQIVHQVLSSTNILAGWHEVFQWQWNAAMTLVGFLLATQAQTQGNHRSRDACEVYIVRESRSAVALSITVFDMFGQNFAVASSAASVIRTLCSKVDYIMNQGSLARRQQAEAQTRAETEAQVQAPALVQAPPGVQANGTNGINMPPANGNGTLDSDMITGADKHLDLSYSGLDASALQDTMLMAFDVDQWLDLNALWPDSDGVLFSM</sequence>
<feature type="region of interest" description="Disordered" evidence="6">
    <location>
        <begin position="286"/>
        <end position="319"/>
    </location>
</feature>
<dbReference type="CDD" id="cd00067">
    <property type="entry name" value="GAL4"/>
    <property type="match status" value="1"/>
</dbReference>
<feature type="compositionally biased region" description="Polar residues" evidence="6">
    <location>
        <begin position="19"/>
        <end position="30"/>
    </location>
</feature>
<evidence type="ECO:0000256" key="4">
    <source>
        <dbReference type="ARBA" id="ARBA00023242"/>
    </source>
</evidence>
<dbReference type="PANTHER" id="PTHR47424">
    <property type="entry name" value="REGULATORY PROTEIN GAL4"/>
    <property type="match status" value="1"/>
</dbReference>
<feature type="compositionally biased region" description="Low complexity" evidence="6">
    <location>
        <begin position="163"/>
        <end position="175"/>
    </location>
</feature>
<feature type="coiled-coil region" evidence="5">
    <location>
        <begin position="84"/>
        <end position="111"/>
    </location>
</feature>
<keyword evidence="2" id="KW-0805">Transcription regulation</keyword>
<comment type="caution">
    <text evidence="8">The sequence shown here is derived from an EMBL/GenBank/DDBJ whole genome shotgun (WGS) entry which is preliminary data.</text>
</comment>
<reference evidence="8 9" key="1">
    <citation type="journal article" date="2024" name="IMA Fungus">
        <title>IMA Genome - F19 : A genome assembly and annotation guide to empower mycologists, including annotated draft genome sequences of Ceratocystis pirilliformis, Diaporthe australafricana, Fusarium ophioides, Paecilomyces lecythidis, and Sporothrix stenoceras.</title>
        <authorList>
            <person name="Aylward J."/>
            <person name="Wilson A.M."/>
            <person name="Visagie C.M."/>
            <person name="Spraker J."/>
            <person name="Barnes I."/>
            <person name="Buitendag C."/>
            <person name="Ceriani C."/>
            <person name="Del Mar Angel L."/>
            <person name="du Plessis D."/>
            <person name="Fuchs T."/>
            <person name="Gasser K."/>
            <person name="Kramer D."/>
            <person name="Li W."/>
            <person name="Munsamy K."/>
            <person name="Piso A."/>
            <person name="Price J.L."/>
            <person name="Sonnekus B."/>
            <person name="Thomas C."/>
            <person name="van der Nest A."/>
            <person name="van Dijk A."/>
            <person name="van Heerden A."/>
            <person name="van Vuuren N."/>
            <person name="Yilmaz N."/>
            <person name="Duong T.A."/>
            <person name="van der Merwe N.A."/>
            <person name="Wingfield M.J."/>
            <person name="Wingfield B.D."/>
        </authorList>
    </citation>
    <scope>NUCLEOTIDE SEQUENCE [LARGE SCALE GENOMIC DNA]</scope>
    <source>
        <strain evidence="8 9">CMW 5346</strain>
    </source>
</reference>
<gene>
    <name evidence="8" type="ORF">Sste5346_007088</name>
</gene>
<feature type="region of interest" description="Disordered" evidence="6">
    <location>
        <begin position="112"/>
        <end position="192"/>
    </location>
</feature>
<evidence type="ECO:0000313" key="9">
    <source>
        <dbReference type="Proteomes" id="UP001583186"/>
    </source>
</evidence>
<dbReference type="EMBL" id="JAWCUI010000045">
    <property type="protein sequence ID" value="KAL1892350.1"/>
    <property type="molecule type" value="Genomic_DNA"/>
</dbReference>
<evidence type="ECO:0000256" key="3">
    <source>
        <dbReference type="ARBA" id="ARBA00023163"/>
    </source>
</evidence>
<dbReference type="Pfam" id="PF04082">
    <property type="entry name" value="Fungal_trans"/>
    <property type="match status" value="1"/>
</dbReference>
<name>A0ABR3YWX8_9PEZI</name>
<keyword evidence="4" id="KW-0539">Nucleus</keyword>
<evidence type="ECO:0000259" key="7">
    <source>
        <dbReference type="PROSITE" id="PS50048"/>
    </source>
</evidence>
<evidence type="ECO:0000313" key="8">
    <source>
        <dbReference type="EMBL" id="KAL1892350.1"/>
    </source>
</evidence>
<dbReference type="PROSITE" id="PS00463">
    <property type="entry name" value="ZN2_CY6_FUNGAL_1"/>
    <property type="match status" value="1"/>
</dbReference>
<dbReference type="CDD" id="cd12148">
    <property type="entry name" value="fungal_TF_MHR"/>
    <property type="match status" value="1"/>
</dbReference>
<dbReference type="PANTHER" id="PTHR47424:SF12">
    <property type="entry name" value="TRANSCRIPTION FACTOR ASQA"/>
    <property type="match status" value="1"/>
</dbReference>
<feature type="compositionally biased region" description="Low complexity" evidence="6">
    <location>
        <begin position="299"/>
        <end position="310"/>
    </location>
</feature>
<dbReference type="SMART" id="SM00906">
    <property type="entry name" value="Fungal_trans"/>
    <property type="match status" value="1"/>
</dbReference>
<dbReference type="InterPro" id="IPR007219">
    <property type="entry name" value="XnlR_reg_dom"/>
</dbReference>
<dbReference type="InterPro" id="IPR051127">
    <property type="entry name" value="Fungal_SecMet_Regulators"/>
</dbReference>
<organism evidence="8 9">
    <name type="scientific">Sporothrix stenoceras</name>
    <dbReference type="NCBI Taxonomy" id="5173"/>
    <lineage>
        <taxon>Eukaryota</taxon>
        <taxon>Fungi</taxon>
        <taxon>Dikarya</taxon>
        <taxon>Ascomycota</taxon>
        <taxon>Pezizomycotina</taxon>
        <taxon>Sordariomycetes</taxon>
        <taxon>Sordariomycetidae</taxon>
        <taxon>Ophiostomatales</taxon>
        <taxon>Ophiostomataceae</taxon>
        <taxon>Sporothrix</taxon>
    </lineage>
</organism>
<keyword evidence="5" id="KW-0175">Coiled coil</keyword>
<evidence type="ECO:0000256" key="2">
    <source>
        <dbReference type="ARBA" id="ARBA00023015"/>
    </source>
</evidence>
<dbReference type="InterPro" id="IPR036864">
    <property type="entry name" value="Zn2-C6_fun-type_DNA-bd_sf"/>
</dbReference>
<accession>A0ABR3YWX8</accession>
<dbReference type="InterPro" id="IPR001138">
    <property type="entry name" value="Zn2Cys6_DnaBD"/>
</dbReference>
<feature type="domain" description="Zn(2)-C6 fungal-type" evidence="7">
    <location>
        <begin position="46"/>
        <end position="75"/>
    </location>
</feature>
<evidence type="ECO:0000256" key="6">
    <source>
        <dbReference type="SAM" id="MobiDB-lite"/>
    </source>
</evidence>
<keyword evidence="9" id="KW-1185">Reference proteome</keyword>
<feature type="region of interest" description="Disordered" evidence="6">
    <location>
        <begin position="1"/>
        <end position="43"/>
    </location>
</feature>
<evidence type="ECO:0000256" key="1">
    <source>
        <dbReference type="ARBA" id="ARBA00022723"/>
    </source>
</evidence>
<feature type="compositionally biased region" description="Pro residues" evidence="6">
    <location>
        <begin position="176"/>
        <end position="191"/>
    </location>
</feature>
<dbReference type="Proteomes" id="UP001583186">
    <property type="component" value="Unassembled WGS sequence"/>
</dbReference>
<keyword evidence="1" id="KW-0479">Metal-binding</keyword>
<dbReference type="SUPFAM" id="SSF57701">
    <property type="entry name" value="Zn2/Cys6 DNA-binding domain"/>
    <property type="match status" value="1"/>
</dbReference>
<protein>
    <recommendedName>
        <fullName evidence="7">Zn(2)-C6 fungal-type domain-containing protein</fullName>
    </recommendedName>
</protein>
<dbReference type="SMART" id="SM00066">
    <property type="entry name" value="GAL4"/>
    <property type="match status" value="1"/>
</dbReference>
<feature type="compositionally biased region" description="Low complexity" evidence="6">
    <location>
        <begin position="128"/>
        <end position="144"/>
    </location>
</feature>
<dbReference type="Pfam" id="PF00172">
    <property type="entry name" value="Zn_clus"/>
    <property type="match status" value="1"/>
</dbReference>
<proteinExistence type="predicted"/>
<dbReference type="PROSITE" id="PS50048">
    <property type="entry name" value="ZN2_CY6_FUNGAL_2"/>
    <property type="match status" value="1"/>
</dbReference>
<feature type="compositionally biased region" description="Polar residues" evidence="6">
    <location>
        <begin position="116"/>
        <end position="125"/>
    </location>
</feature>
<dbReference type="Gene3D" id="4.10.240.10">
    <property type="entry name" value="Zn(2)-C6 fungal-type DNA-binding domain"/>
    <property type="match status" value="1"/>
</dbReference>
<feature type="compositionally biased region" description="Polar residues" evidence="6">
    <location>
        <begin position="286"/>
        <end position="295"/>
    </location>
</feature>